<dbReference type="EMBL" id="CAUYUJ010019055">
    <property type="protein sequence ID" value="CAK0888289.1"/>
    <property type="molecule type" value="Genomic_DNA"/>
</dbReference>
<dbReference type="Proteomes" id="UP001189429">
    <property type="component" value="Unassembled WGS sequence"/>
</dbReference>
<reference evidence="1" key="1">
    <citation type="submission" date="2023-10" db="EMBL/GenBank/DDBJ databases">
        <authorList>
            <person name="Chen Y."/>
            <person name="Shah S."/>
            <person name="Dougan E. K."/>
            <person name="Thang M."/>
            <person name="Chan C."/>
        </authorList>
    </citation>
    <scope>NUCLEOTIDE SEQUENCE [LARGE SCALE GENOMIC DNA]</scope>
</reference>
<keyword evidence="2" id="KW-1185">Reference proteome</keyword>
<gene>
    <name evidence="1" type="ORF">PCOR1329_LOCUS69105</name>
</gene>
<comment type="caution">
    <text evidence="1">The sequence shown here is derived from an EMBL/GenBank/DDBJ whole genome shotgun (WGS) entry which is preliminary data.</text>
</comment>
<name>A0ABN9WNQ8_9DINO</name>
<proteinExistence type="predicted"/>
<sequence length="100" mass="11141">MDASIVAACKLVSPKVNATIDENEYGTGRAQKKVVANGLVKMLKEHKLMYEAAKTPEQAGPHPQNRAAQGVDVIDAHDLMLRIIKQGWSYIERRRAWAIE</sequence>
<accession>A0ABN9WNQ8</accession>
<evidence type="ECO:0000313" key="2">
    <source>
        <dbReference type="Proteomes" id="UP001189429"/>
    </source>
</evidence>
<protein>
    <submittedName>
        <fullName evidence="1">Uncharacterized protein</fullName>
    </submittedName>
</protein>
<organism evidence="1 2">
    <name type="scientific">Prorocentrum cordatum</name>
    <dbReference type="NCBI Taxonomy" id="2364126"/>
    <lineage>
        <taxon>Eukaryota</taxon>
        <taxon>Sar</taxon>
        <taxon>Alveolata</taxon>
        <taxon>Dinophyceae</taxon>
        <taxon>Prorocentrales</taxon>
        <taxon>Prorocentraceae</taxon>
        <taxon>Prorocentrum</taxon>
    </lineage>
</organism>
<evidence type="ECO:0000313" key="1">
    <source>
        <dbReference type="EMBL" id="CAK0888289.1"/>
    </source>
</evidence>
<feature type="non-terminal residue" evidence="1">
    <location>
        <position position="100"/>
    </location>
</feature>